<proteinExistence type="predicted"/>
<gene>
    <name evidence="2" type="ORF">B0T24DRAFT_571961</name>
</gene>
<dbReference type="SUPFAM" id="SSF159941">
    <property type="entry name" value="MM3350-like"/>
    <property type="match status" value="1"/>
</dbReference>
<organism evidence="2 3">
    <name type="scientific">Lasiosphaeria ovina</name>
    <dbReference type="NCBI Taxonomy" id="92902"/>
    <lineage>
        <taxon>Eukaryota</taxon>
        <taxon>Fungi</taxon>
        <taxon>Dikarya</taxon>
        <taxon>Ascomycota</taxon>
        <taxon>Pezizomycotina</taxon>
        <taxon>Sordariomycetes</taxon>
        <taxon>Sordariomycetidae</taxon>
        <taxon>Sordariales</taxon>
        <taxon>Lasiosphaeriaceae</taxon>
        <taxon>Lasiosphaeria</taxon>
    </lineage>
</organism>
<keyword evidence="3" id="KW-1185">Reference proteome</keyword>
<name>A0AAE0KFA6_9PEZI</name>
<sequence>MSREFLLRVVDPVGFDQSNGFSGVDRVHEGRRRHPRTIEKPSEDFKLWQLFDDPKYQNHEIVYTYDFSDNWEHRLTITGRADATEHFAVLSGTGHPVAEDFGGVRGWQDLKAAYLAKEPTPEQRGRREWFETRASNADSRGLGAGNVDVWDMEAINAELPDMFDRFERMGQENEAQMQNWNEGLRTKTTKK</sequence>
<comment type="caution">
    <text evidence="2">The sequence shown here is derived from an EMBL/GenBank/DDBJ whole genome shotgun (WGS) entry which is preliminary data.</text>
</comment>
<protein>
    <recommendedName>
        <fullName evidence="1">Plasmid pRiA4b Orf3-like domain-containing protein</fullName>
    </recommendedName>
</protein>
<reference evidence="2" key="2">
    <citation type="submission" date="2023-06" db="EMBL/GenBank/DDBJ databases">
        <authorList>
            <consortium name="Lawrence Berkeley National Laboratory"/>
            <person name="Haridas S."/>
            <person name="Hensen N."/>
            <person name="Bonometti L."/>
            <person name="Westerberg I."/>
            <person name="Brannstrom I.O."/>
            <person name="Guillou S."/>
            <person name="Cros-Aarteil S."/>
            <person name="Calhoun S."/>
            <person name="Kuo A."/>
            <person name="Mondo S."/>
            <person name="Pangilinan J."/>
            <person name="Riley R."/>
            <person name="Labutti K."/>
            <person name="Andreopoulos B."/>
            <person name="Lipzen A."/>
            <person name="Chen C."/>
            <person name="Yanf M."/>
            <person name="Daum C."/>
            <person name="Ng V."/>
            <person name="Clum A."/>
            <person name="Steindorff A."/>
            <person name="Ohm R."/>
            <person name="Martin F."/>
            <person name="Silar P."/>
            <person name="Natvig D."/>
            <person name="Lalanne C."/>
            <person name="Gautier V."/>
            <person name="Ament-Velasquez S.L."/>
            <person name="Kruys A."/>
            <person name="Hutchinson M.I."/>
            <person name="Powell A.J."/>
            <person name="Barry K."/>
            <person name="Miller A.N."/>
            <person name="Grigoriev I.V."/>
            <person name="Debuchy R."/>
            <person name="Gladieux P."/>
            <person name="Thoren M.H."/>
            <person name="Johannesson H."/>
        </authorList>
    </citation>
    <scope>NUCLEOTIDE SEQUENCE</scope>
    <source>
        <strain evidence="2">CBS 958.72</strain>
    </source>
</reference>
<dbReference type="Pfam" id="PF07929">
    <property type="entry name" value="PRiA4_ORF3"/>
    <property type="match status" value="1"/>
</dbReference>
<dbReference type="Gene3D" id="3.10.290.30">
    <property type="entry name" value="MM3350-like"/>
    <property type="match status" value="1"/>
</dbReference>
<evidence type="ECO:0000313" key="3">
    <source>
        <dbReference type="Proteomes" id="UP001287356"/>
    </source>
</evidence>
<dbReference type="Proteomes" id="UP001287356">
    <property type="component" value="Unassembled WGS sequence"/>
</dbReference>
<dbReference type="AlphaFoldDB" id="A0AAE0KFA6"/>
<evidence type="ECO:0000259" key="1">
    <source>
        <dbReference type="Pfam" id="PF07929"/>
    </source>
</evidence>
<dbReference type="EMBL" id="JAULSN010000003">
    <property type="protein sequence ID" value="KAK3375624.1"/>
    <property type="molecule type" value="Genomic_DNA"/>
</dbReference>
<feature type="domain" description="Plasmid pRiA4b Orf3-like" evidence="1">
    <location>
        <begin position="44"/>
        <end position="133"/>
    </location>
</feature>
<reference evidence="2" key="1">
    <citation type="journal article" date="2023" name="Mol. Phylogenet. Evol.">
        <title>Genome-scale phylogeny and comparative genomics of the fungal order Sordariales.</title>
        <authorList>
            <person name="Hensen N."/>
            <person name="Bonometti L."/>
            <person name="Westerberg I."/>
            <person name="Brannstrom I.O."/>
            <person name="Guillou S."/>
            <person name="Cros-Aarteil S."/>
            <person name="Calhoun S."/>
            <person name="Haridas S."/>
            <person name="Kuo A."/>
            <person name="Mondo S."/>
            <person name="Pangilinan J."/>
            <person name="Riley R."/>
            <person name="LaButti K."/>
            <person name="Andreopoulos B."/>
            <person name="Lipzen A."/>
            <person name="Chen C."/>
            <person name="Yan M."/>
            <person name="Daum C."/>
            <person name="Ng V."/>
            <person name="Clum A."/>
            <person name="Steindorff A."/>
            <person name="Ohm R.A."/>
            <person name="Martin F."/>
            <person name="Silar P."/>
            <person name="Natvig D.O."/>
            <person name="Lalanne C."/>
            <person name="Gautier V."/>
            <person name="Ament-Velasquez S.L."/>
            <person name="Kruys A."/>
            <person name="Hutchinson M.I."/>
            <person name="Powell A.J."/>
            <person name="Barry K."/>
            <person name="Miller A.N."/>
            <person name="Grigoriev I.V."/>
            <person name="Debuchy R."/>
            <person name="Gladieux P."/>
            <person name="Hiltunen Thoren M."/>
            <person name="Johannesson H."/>
        </authorList>
    </citation>
    <scope>NUCLEOTIDE SEQUENCE</scope>
    <source>
        <strain evidence="2">CBS 958.72</strain>
    </source>
</reference>
<dbReference type="InterPro" id="IPR024047">
    <property type="entry name" value="MM3350-like_sf"/>
</dbReference>
<dbReference type="InterPro" id="IPR012912">
    <property type="entry name" value="Plasmid_pRiA4b_Orf3-like"/>
</dbReference>
<accession>A0AAE0KFA6</accession>
<evidence type="ECO:0000313" key="2">
    <source>
        <dbReference type="EMBL" id="KAK3375624.1"/>
    </source>
</evidence>